<evidence type="ECO:0000256" key="4">
    <source>
        <dbReference type="SAM" id="SignalP"/>
    </source>
</evidence>
<evidence type="ECO:0000256" key="1">
    <source>
        <dbReference type="ARBA" id="ARBA00004561"/>
    </source>
</evidence>
<dbReference type="InterPro" id="IPR050263">
    <property type="entry name" value="Bact_Fimbrial_Adh_Pro"/>
</dbReference>
<dbReference type="GeneID" id="58561236"/>
<organism evidence="6 7">
    <name type="scientific">Chromobacterium haemolyticum</name>
    <dbReference type="NCBI Taxonomy" id="394935"/>
    <lineage>
        <taxon>Bacteria</taxon>
        <taxon>Pseudomonadati</taxon>
        <taxon>Pseudomonadota</taxon>
        <taxon>Betaproteobacteria</taxon>
        <taxon>Neisseriales</taxon>
        <taxon>Chromobacteriaceae</taxon>
        <taxon>Chromobacterium</taxon>
    </lineage>
</organism>
<dbReference type="Proteomes" id="UP000664349">
    <property type="component" value="Unassembled WGS sequence"/>
</dbReference>
<dbReference type="PANTHER" id="PTHR33420">
    <property type="entry name" value="FIMBRIAL SUBUNIT ELFA-RELATED"/>
    <property type="match status" value="1"/>
</dbReference>
<keyword evidence="7" id="KW-1185">Reference proteome</keyword>
<dbReference type="SUPFAM" id="SSF49401">
    <property type="entry name" value="Bacterial adhesins"/>
    <property type="match status" value="1"/>
</dbReference>
<comment type="subcellular location">
    <subcellularLocation>
        <location evidence="1">Fimbrium</location>
    </subcellularLocation>
</comment>
<dbReference type="EMBL" id="JAFLRD010000023">
    <property type="protein sequence ID" value="MBO0418032.1"/>
    <property type="molecule type" value="Genomic_DNA"/>
</dbReference>
<keyword evidence="2 4" id="KW-0732">Signal</keyword>
<comment type="caution">
    <text evidence="6">The sequence shown here is derived from an EMBL/GenBank/DDBJ whole genome shotgun (WGS) entry which is preliminary data.</text>
</comment>
<gene>
    <name evidence="6" type="ORF">J1C50_21230</name>
</gene>
<feature type="signal peptide" evidence="4">
    <location>
        <begin position="1"/>
        <end position="21"/>
    </location>
</feature>
<reference evidence="6 7" key="1">
    <citation type="submission" date="2021-03" db="EMBL/GenBank/DDBJ databases">
        <title>First Case of infection caused by Chromobacterium haemolyticum derived from water in China.</title>
        <authorList>
            <person name="Chen J."/>
            <person name="Liu C."/>
        </authorList>
    </citation>
    <scope>NUCLEOTIDE SEQUENCE [LARGE SCALE GENOMIC DNA]</scope>
    <source>
        <strain evidence="6 7">WJ-5</strain>
    </source>
</reference>
<evidence type="ECO:0000259" key="5">
    <source>
        <dbReference type="Pfam" id="PF00419"/>
    </source>
</evidence>
<evidence type="ECO:0000256" key="2">
    <source>
        <dbReference type="ARBA" id="ARBA00022729"/>
    </source>
</evidence>
<proteinExistence type="predicted"/>
<dbReference type="InterPro" id="IPR000259">
    <property type="entry name" value="Adhesion_dom_fimbrial"/>
</dbReference>
<feature type="chain" id="PRO_5045048700" evidence="4">
    <location>
        <begin position="22"/>
        <end position="353"/>
    </location>
</feature>
<dbReference type="RefSeq" id="WP_081950303.1">
    <property type="nucleotide sequence ID" value="NZ_AP019312.1"/>
</dbReference>
<protein>
    <submittedName>
        <fullName evidence="6">Fimbrial protein</fullName>
    </submittedName>
</protein>
<dbReference type="InterPro" id="IPR008966">
    <property type="entry name" value="Adhesion_dom_sf"/>
</dbReference>
<keyword evidence="3" id="KW-0281">Fimbrium</keyword>
<feature type="domain" description="Fimbrial-type adhesion" evidence="5">
    <location>
        <begin position="204"/>
        <end position="352"/>
    </location>
</feature>
<name>A0ABS3GSK3_9NEIS</name>
<evidence type="ECO:0000313" key="6">
    <source>
        <dbReference type="EMBL" id="MBO0418032.1"/>
    </source>
</evidence>
<dbReference type="InterPro" id="IPR036937">
    <property type="entry name" value="Adhesion_dom_fimbrial_sf"/>
</dbReference>
<accession>A0ABS3GSK3</accession>
<dbReference type="Gene3D" id="2.60.40.1090">
    <property type="entry name" value="Fimbrial-type adhesion domain"/>
    <property type="match status" value="1"/>
</dbReference>
<evidence type="ECO:0000313" key="7">
    <source>
        <dbReference type="Proteomes" id="UP000664349"/>
    </source>
</evidence>
<evidence type="ECO:0000256" key="3">
    <source>
        <dbReference type="ARBA" id="ARBA00023263"/>
    </source>
</evidence>
<dbReference type="PANTHER" id="PTHR33420:SF31">
    <property type="entry name" value="TYPE 1 FIMBRIN D-MANNOSE SPECIFIC ADHESIN"/>
    <property type="match status" value="1"/>
</dbReference>
<sequence length="353" mass="38083">MRYWSVLAALLAQLNGGTADAGSCEPVGNMSKFSFAFDRTFSSPDENAEDALYPNAYEWNLGQSYIGRCACPGSSIARGTYFSTRTSLPNGVGRVVNGVNIQFYEINRNLQLGTEVYLAGEVKKFRPTPWTKLYNEGIGKLTCQNGFTVGDIMFESGSRGRLHLLIRRPFVGTIRVPEFKVLEVLGSMNDATTVPAKPLVGLFMSMNVTVPQNCRLAAGQLTTIDFGALIPASLANPGAVGQKPVQRTFHIKCTNISAGVKINLALEGRPHGTDARYLETTHPNVAVAMESSGKLVPPSAPGALPAGNQLIPIALDYDNLRALFDLTAWPVKMSERPAPGGFQGSATLKFDFE</sequence>
<dbReference type="Pfam" id="PF00419">
    <property type="entry name" value="Fimbrial"/>
    <property type="match status" value="1"/>
</dbReference>